<evidence type="ECO:0000259" key="3">
    <source>
        <dbReference type="SMART" id="SM00736"/>
    </source>
</evidence>
<gene>
    <name evidence="4" type="ORF">LY89DRAFT_89743</name>
</gene>
<dbReference type="OrthoDB" id="41532at2759"/>
<dbReference type="InParanoid" id="A0A194X614"/>
<dbReference type="SUPFAM" id="SSF49313">
    <property type="entry name" value="Cadherin-like"/>
    <property type="match status" value="4"/>
</dbReference>
<organism evidence="4 5">
    <name type="scientific">Mollisia scopiformis</name>
    <name type="common">Conifer needle endophyte fungus</name>
    <name type="synonym">Phialocephala scopiformis</name>
    <dbReference type="NCBI Taxonomy" id="149040"/>
    <lineage>
        <taxon>Eukaryota</taxon>
        <taxon>Fungi</taxon>
        <taxon>Dikarya</taxon>
        <taxon>Ascomycota</taxon>
        <taxon>Pezizomycotina</taxon>
        <taxon>Leotiomycetes</taxon>
        <taxon>Helotiales</taxon>
        <taxon>Mollisiaceae</taxon>
        <taxon>Mollisia</taxon>
    </lineage>
</organism>
<feature type="compositionally biased region" description="Polar residues" evidence="1">
    <location>
        <begin position="597"/>
        <end position="633"/>
    </location>
</feature>
<dbReference type="GO" id="GO:0016020">
    <property type="term" value="C:membrane"/>
    <property type="evidence" value="ECO:0007669"/>
    <property type="project" value="InterPro"/>
</dbReference>
<dbReference type="SMART" id="SM00736">
    <property type="entry name" value="CADG"/>
    <property type="match status" value="2"/>
</dbReference>
<keyword evidence="2" id="KW-0732">Signal</keyword>
<dbReference type="Gene3D" id="2.60.40.10">
    <property type="entry name" value="Immunoglobulins"/>
    <property type="match status" value="3"/>
</dbReference>
<dbReference type="Proteomes" id="UP000070700">
    <property type="component" value="Unassembled WGS sequence"/>
</dbReference>
<evidence type="ECO:0000256" key="1">
    <source>
        <dbReference type="SAM" id="MobiDB-lite"/>
    </source>
</evidence>
<feature type="compositionally biased region" description="Polar residues" evidence="1">
    <location>
        <begin position="694"/>
        <end position="705"/>
    </location>
</feature>
<proteinExistence type="predicted"/>
<feature type="compositionally biased region" description="Polar residues" evidence="1">
    <location>
        <begin position="552"/>
        <end position="584"/>
    </location>
</feature>
<keyword evidence="5" id="KW-1185">Reference proteome</keyword>
<accession>A0A194X614</accession>
<feature type="compositionally biased region" description="Basic residues" evidence="1">
    <location>
        <begin position="843"/>
        <end position="852"/>
    </location>
</feature>
<feature type="region of interest" description="Disordered" evidence="1">
    <location>
        <begin position="492"/>
        <end position="648"/>
    </location>
</feature>
<feature type="signal peptide" evidence="2">
    <location>
        <begin position="1"/>
        <end position="19"/>
    </location>
</feature>
<feature type="region of interest" description="Disordered" evidence="1">
    <location>
        <begin position="911"/>
        <end position="959"/>
    </location>
</feature>
<name>A0A194X614_MOLSC</name>
<dbReference type="InterPro" id="IPR006644">
    <property type="entry name" value="Cadg"/>
</dbReference>
<dbReference type="InterPro" id="IPR015919">
    <property type="entry name" value="Cadherin-like_sf"/>
</dbReference>
<feature type="compositionally biased region" description="Basic and acidic residues" evidence="1">
    <location>
        <begin position="919"/>
        <end position="928"/>
    </location>
</feature>
<sequence>MALWRVISAAAIFGSLVDAIPTITFPFNSQVPPVARVSEPFLYTFSTSTFFSQLPLTYSLTDAPSWLSLNNDTRTLEGTPTSDTLGTAELLGVSFSLTASDASGSTTLNATLVVSRNPAPNITIPLSTQLSSFGIFSQPSTLLYHPSIPFKISFDSETFSFSGRNYSKFYYAITVDNTPLPAWITFDENTLSFSGQTPDYYSLVEPPQTFGIQLVASDVEGFSGTSIDFDIEVGVHLFAFDNQTILISATDGDTVDFGGLSGSLQLDGQSASIADISSITAQVPSWMTFDNTTLALNGIVPAGAASVNITIQAKDIYEDTATAFVYVNVSGSTNFTSHIFNRLIGELNATIGFSFSYDLGRYLNNRSDTIMVAHFSSPASWLSFDPQSFVFAGQVPSNVQPSVSLVTLNVTSKTQHVTDSQSFVLSIAQRLPSPSPETPTTIPTAPASIADSHHHLSTNAILAISIPTGLLVMALLLAVICCCHRRHAARRIKDSPSKSDISSPTGGRQSMAQIIRPGRLNPPEPLRLDTSGFASQTTVDPEHARTDRVSKKFSTNLELRRSQSLMAVSENPLSPLQESESSGNRARAVSDNRLSRSDPSWRSTQGSAYPTLRSSGTSSARTQRLSRNYSNYSRKGHTRRSAMVFSGNPPRPVMESVVYSKTREESILGLQDIDFSSTPLDDFSMLARHTAVQDTPQTYARKTTASQRSSRRRSKFMSSSGRPLSGLGHGARPSNSSIPGLNERRRSVGHGQDEVDGQGLPRDSRTWLTVGTTDMSERNRRSNTSALSEYSDSRQDDANVDPRIRAVTKSPAEPVSTTTSRRPRPLSRRVGSSPFFAGSSSRNSRRSPKKSRTSYADSPTVPEEATMANNLPRLVHPVIDELPRDSFGISYGLAREGTRQLRSYIQSQLAGAKSRRSLRSTESRDSRFESAAGSMLSLPQSRTQHSPERPTGDDSYEDFLRDGFSEESWETQGSLHNSQENVVLFDAEDSANMISEAMQARTDIESALRPGTSASNPVSQRPGSSSGIRFMMGAARRPLSVDASANNRTSRATRAVVDRGNLMDYTAYI</sequence>
<dbReference type="InterPro" id="IPR013783">
    <property type="entry name" value="Ig-like_fold"/>
</dbReference>
<dbReference type="EMBL" id="KQ947417">
    <property type="protein sequence ID" value="KUJ15626.1"/>
    <property type="molecule type" value="Genomic_DNA"/>
</dbReference>
<feature type="region of interest" description="Disordered" evidence="1">
    <location>
        <begin position="694"/>
        <end position="869"/>
    </location>
</feature>
<dbReference type="Pfam" id="PF05345">
    <property type="entry name" value="He_PIG"/>
    <property type="match status" value="4"/>
</dbReference>
<evidence type="ECO:0000313" key="5">
    <source>
        <dbReference type="Proteomes" id="UP000070700"/>
    </source>
</evidence>
<dbReference type="AlphaFoldDB" id="A0A194X614"/>
<feature type="compositionally biased region" description="Basic and acidic residues" evidence="1">
    <location>
        <begin position="945"/>
        <end position="959"/>
    </location>
</feature>
<evidence type="ECO:0000313" key="4">
    <source>
        <dbReference type="EMBL" id="KUJ15626.1"/>
    </source>
</evidence>
<evidence type="ECO:0000256" key="2">
    <source>
        <dbReference type="SAM" id="SignalP"/>
    </source>
</evidence>
<dbReference type="GeneID" id="28833229"/>
<feature type="chain" id="PRO_5008267932" description="Dystroglycan-type cadherin-like domain-containing protein" evidence="2">
    <location>
        <begin position="20"/>
        <end position="1069"/>
    </location>
</feature>
<feature type="compositionally biased region" description="Basic and acidic residues" evidence="1">
    <location>
        <begin position="791"/>
        <end position="804"/>
    </location>
</feature>
<feature type="domain" description="Dystroglycan-type cadherin-like" evidence="3">
    <location>
        <begin position="141"/>
        <end position="240"/>
    </location>
</feature>
<dbReference type="KEGG" id="psco:LY89DRAFT_89743"/>
<dbReference type="GO" id="GO:0005509">
    <property type="term" value="F:calcium ion binding"/>
    <property type="evidence" value="ECO:0007669"/>
    <property type="project" value="InterPro"/>
</dbReference>
<protein>
    <recommendedName>
        <fullName evidence="3">Dystroglycan-type cadherin-like domain-containing protein</fullName>
    </recommendedName>
</protein>
<dbReference type="STRING" id="149040.A0A194X614"/>
<dbReference type="RefSeq" id="XP_018069981.1">
    <property type="nucleotide sequence ID" value="XM_018223503.1"/>
</dbReference>
<reference evidence="4 5" key="1">
    <citation type="submission" date="2015-10" db="EMBL/GenBank/DDBJ databases">
        <title>Full genome of DAOMC 229536 Phialocephala scopiformis, a fungal endophyte of spruce producing the potent anti-insectan compound rugulosin.</title>
        <authorList>
            <consortium name="DOE Joint Genome Institute"/>
            <person name="Walker A.K."/>
            <person name="Frasz S.L."/>
            <person name="Seifert K.A."/>
            <person name="Miller J.D."/>
            <person name="Mondo S.J."/>
            <person name="Labutti K."/>
            <person name="Lipzen A."/>
            <person name="Dockter R."/>
            <person name="Kennedy M."/>
            <person name="Grigoriev I.V."/>
            <person name="Spatafora J.W."/>
        </authorList>
    </citation>
    <scope>NUCLEOTIDE SEQUENCE [LARGE SCALE GENOMIC DNA]</scope>
    <source>
        <strain evidence="4 5">CBS 120377</strain>
    </source>
</reference>
<feature type="domain" description="Dystroglycan-type cadherin-like" evidence="3">
    <location>
        <begin position="22"/>
        <end position="120"/>
    </location>
</feature>
<feature type="compositionally biased region" description="Basic and acidic residues" evidence="1">
    <location>
        <begin position="540"/>
        <end position="550"/>
    </location>
</feature>
<feature type="compositionally biased region" description="Low complexity" evidence="1">
    <location>
        <begin position="828"/>
        <end position="842"/>
    </location>
</feature>